<evidence type="ECO:0000313" key="14">
    <source>
        <dbReference type="Proteomes" id="UP001151699"/>
    </source>
</evidence>
<comment type="similarity">
    <text evidence="2 11">Belongs to the peptidase M14 family.</text>
</comment>
<protein>
    <submittedName>
        <fullName evidence="13">Carboxypeptidase B2</fullName>
    </submittedName>
</protein>
<dbReference type="OrthoDB" id="3626597at2759"/>
<dbReference type="GO" id="GO:0008270">
    <property type="term" value="F:zinc ion binding"/>
    <property type="evidence" value="ECO:0007669"/>
    <property type="project" value="InterPro"/>
</dbReference>
<feature type="active site" description="Proton donor/acceptor" evidence="11">
    <location>
        <position position="535"/>
    </location>
</feature>
<dbReference type="PANTHER" id="PTHR11705:SF89">
    <property type="entry name" value="PEPTIDASE M14 CARBOXYPEPTIDASE A DOMAIN-CONTAINING PROTEIN"/>
    <property type="match status" value="1"/>
</dbReference>
<keyword evidence="6" id="KW-0732">Signal</keyword>
<dbReference type="GO" id="GO:0004181">
    <property type="term" value="F:metallocarboxypeptidase activity"/>
    <property type="evidence" value="ECO:0007669"/>
    <property type="project" value="InterPro"/>
</dbReference>
<comment type="caution">
    <text evidence="13">The sequence shown here is derived from an EMBL/GenBank/DDBJ whole genome shotgun (WGS) entry which is preliminary data.</text>
</comment>
<dbReference type="GO" id="GO:0005615">
    <property type="term" value="C:extracellular space"/>
    <property type="evidence" value="ECO:0007669"/>
    <property type="project" value="TreeGrafter"/>
</dbReference>
<evidence type="ECO:0000313" key="13">
    <source>
        <dbReference type="EMBL" id="KAJ6637551.1"/>
    </source>
</evidence>
<reference evidence="13" key="1">
    <citation type="submission" date="2022-07" db="EMBL/GenBank/DDBJ databases">
        <authorList>
            <person name="Trinca V."/>
            <person name="Uliana J.V.C."/>
            <person name="Torres T.T."/>
            <person name="Ward R.J."/>
            <person name="Monesi N."/>
        </authorList>
    </citation>
    <scope>NUCLEOTIDE SEQUENCE</scope>
    <source>
        <strain evidence="13">HSMRA1968</strain>
        <tissue evidence="13">Whole embryos</tissue>
    </source>
</reference>
<proteinExistence type="inferred from homology"/>
<evidence type="ECO:0000256" key="7">
    <source>
        <dbReference type="ARBA" id="ARBA00022801"/>
    </source>
</evidence>
<feature type="non-terminal residue" evidence="13">
    <location>
        <position position="569"/>
    </location>
</feature>
<evidence type="ECO:0000256" key="10">
    <source>
        <dbReference type="ARBA" id="ARBA00023157"/>
    </source>
</evidence>
<evidence type="ECO:0000256" key="9">
    <source>
        <dbReference type="ARBA" id="ARBA00023049"/>
    </source>
</evidence>
<evidence type="ECO:0000256" key="5">
    <source>
        <dbReference type="ARBA" id="ARBA00022723"/>
    </source>
</evidence>
<evidence type="ECO:0000256" key="3">
    <source>
        <dbReference type="ARBA" id="ARBA00022645"/>
    </source>
</evidence>
<dbReference type="AlphaFoldDB" id="A0A9Q0MT83"/>
<accession>A0A9Q0MT83</accession>
<keyword evidence="14" id="KW-1185">Reference proteome</keyword>
<dbReference type="GO" id="GO:0006508">
    <property type="term" value="P:proteolysis"/>
    <property type="evidence" value="ECO:0007669"/>
    <property type="project" value="UniProtKB-KW"/>
</dbReference>
<dbReference type="PROSITE" id="PS52035">
    <property type="entry name" value="PEPTIDASE_M14"/>
    <property type="match status" value="1"/>
</dbReference>
<evidence type="ECO:0000256" key="8">
    <source>
        <dbReference type="ARBA" id="ARBA00022833"/>
    </source>
</evidence>
<organism evidence="13 14">
    <name type="scientific">Pseudolycoriella hygida</name>
    <dbReference type="NCBI Taxonomy" id="35572"/>
    <lineage>
        <taxon>Eukaryota</taxon>
        <taxon>Metazoa</taxon>
        <taxon>Ecdysozoa</taxon>
        <taxon>Arthropoda</taxon>
        <taxon>Hexapoda</taxon>
        <taxon>Insecta</taxon>
        <taxon>Pterygota</taxon>
        <taxon>Neoptera</taxon>
        <taxon>Endopterygota</taxon>
        <taxon>Diptera</taxon>
        <taxon>Nematocera</taxon>
        <taxon>Sciaroidea</taxon>
        <taxon>Sciaridae</taxon>
        <taxon>Pseudolycoriella</taxon>
    </lineage>
</organism>
<comment type="cofactor">
    <cofactor evidence="1">
        <name>Zn(2+)</name>
        <dbReference type="ChEBI" id="CHEBI:29105"/>
    </cofactor>
</comment>
<dbReference type="Gene3D" id="3.30.70.340">
    <property type="entry name" value="Metallocarboxypeptidase-like"/>
    <property type="match status" value="1"/>
</dbReference>
<dbReference type="InterPro" id="IPR036990">
    <property type="entry name" value="M14A-like_propep"/>
</dbReference>
<dbReference type="PRINTS" id="PR00765">
    <property type="entry name" value="CRBOXYPTASEA"/>
</dbReference>
<dbReference type="Pfam" id="PF02244">
    <property type="entry name" value="Propep_M14"/>
    <property type="match status" value="1"/>
</dbReference>
<keyword evidence="5" id="KW-0479">Metal-binding</keyword>
<evidence type="ECO:0000256" key="4">
    <source>
        <dbReference type="ARBA" id="ARBA00022670"/>
    </source>
</evidence>
<keyword evidence="4" id="KW-0645">Protease</keyword>
<gene>
    <name evidence="13" type="primary">CPB2</name>
    <name evidence="13" type="ORF">Bhyg_10282</name>
</gene>
<evidence type="ECO:0000256" key="11">
    <source>
        <dbReference type="PROSITE-ProRule" id="PRU01379"/>
    </source>
</evidence>
<keyword evidence="9" id="KW-0482">Metalloprotease</keyword>
<evidence type="ECO:0000256" key="2">
    <source>
        <dbReference type="ARBA" id="ARBA00005988"/>
    </source>
</evidence>
<keyword evidence="7" id="KW-0378">Hydrolase</keyword>
<dbReference type="EMBL" id="WJQU01000003">
    <property type="protein sequence ID" value="KAJ6637551.1"/>
    <property type="molecule type" value="Genomic_DNA"/>
</dbReference>
<feature type="non-terminal residue" evidence="13">
    <location>
        <position position="1"/>
    </location>
</feature>
<dbReference type="FunFam" id="3.40.630.10:FF:000084">
    <property type="entry name" value="Carboxypeptidase B2"/>
    <property type="match status" value="1"/>
</dbReference>
<dbReference type="InterPro" id="IPR000834">
    <property type="entry name" value="Peptidase_M14"/>
</dbReference>
<dbReference type="InterPro" id="IPR003146">
    <property type="entry name" value="M14A_act_pep"/>
</dbReference>
<keyword evidence="10" id="KW-1015">Disulfide bond</keyword>
<evidence type="ECO:0000259" key="12">
    <source>
        <dbReference type="PROSITE" id="PS52035"/>
    </source>
</evidence>
<evidence type="ECO:0000256" key="6">
    <source>
        <dbReference type="ARBA" id="ARBA00022729"/>
    </source>
</evidence>
<dbReference type="Proteomes" id="UP001151699">
    <property type="component" value="Chromosome X"/>
</dbReference>
<dbReference type="SUPFAM" id="SSF53187">
    <property type="entry name" value="Zn-dependent exopeptidases"/>
    <property type="match status" value="1"/>
</dbReference>
<dbReference type="SMART" id="SM00631">
    <property type="entry name" value="Zn_pept"/>
    <property type="match status" value="1"/>
</dbReference>
<keyword evidence="3 13" id="KW-0121">Carboxypeptidase</keyword>
<evidence type="ECO:0000256" key="1">
    <source>
        <dbReference type="ARBA" id="ARBA00001947"/>
    </source>
</evidence>
<dbReference type="PANTHER" id="PTHR11705">
    <property type="entry name" value="PROTEASE FAMILY M14 CARBOXYPEPTIDASE A,B"/>
    <property type="match status" value="1"/>
</dbReference>
<feature type="domain" description="Peptidase M14" evidence="12">
    <location>
        <begin position="237"/>
        <end position="569"/>
    </location>
</feature>
<keyword evidence="8" id="KW-0862">Zinc</keyword>
<name>A0A9Q0MT83_9DIPT</name>
<dbReference type="SUPFAM" id="SSF54897">
    <property type="entry name" value="Protease propeptides/inhibitors"/>
    <property type="match status" value="1"/>
</dbReference>
<dbReference type="CDD" id="cd03860">
    <property type="entry name" value="M14_CP_A-B_like"/>
    <property type="match status" value="1"/>
</dbReference>
<dbReference type="Gene3D" id="3.40.630.10">
    <property type="entry name" value="Zn peptidases"/>
    <property type="match status" value="1"/>
</dbReference>
<dbReference type="Pfam" id="PF00246">
    <property type="entry name" value="Peptidase_M14"/>
    <property type="match status" value="1"/>
</dbReference>
<sequence length="569" mass="65365">DYSDYNAIDSPDVGGSWYNSLTDSDESTTVAPDTTTASNDYWNWFGNSNENVESATETSETSQNNSGWFFGLFGNEETSTQTSTTTTTSTRRPFLTVDNPMYKPHNWLGILASHLVANKPSNQTTVVPKKVSYDNYQLWRLIPESEAQVTFLEDYRTTAEGAKLQWWKGPTLRGPTDIAIPPNVMSDVKTSLEYEEIPHEVVLWDLEKAIQFENPPMSRREKLEMEITQEHPLSWYRYHRYRDIVKFLEYLQRKYPTSVELIHIGRSFEGRPLVVAKVSAPIKENWKGKTTEKKKKKASRRAIFIESGTHAREWITPAVATWILDKLVQSLNNSDALGETIRSVDWYVMPVLNPDGYEYSHQYDRLWRKTRSKHKEDGSIFSNAFNWLRKDKTDKEESCYGTDLNRNWDHNWNEKGASRSECSEFYAGPKAFSEPETKALSKFLEEHKKNMKIYLSLHSYGQMISYPSQANASYNSIKSDDLLDMAHVALEALRGTGISTRYVVDNTNEMMYSRSGSSDLYAMYDLGIKYSYALELRDSGTHGFLLPPSNIDSTAKETFELIKGMVDYI</sequence>